<dbReference type="RefSeq" id="WP_159809716.1">
    <property type="nucleotide sequence ID" value="NZ_BLJE01000005.1"/>
</dbReference>
<dbReference type="GO" id="GO:0005829">
    <property type="term" value="C:cytosol"/>
    <property type="evidence" value="ECO:0007669"/>
    <property type="project" value="TreeGrafter"/>
</dbReference>
<accession>A0A6N6JMB9</accession>
<dbReference type="Proteomes" id="UP000436822">
    <property type="component" value="Unassembled WGS sequence"/>
</dbReference>
<dbReference type="InterPro" id="IPR036390">
    <property type="entry name" value="WH_DNA-bd_sf"/>
</dbReference>
<dbReference type="PROSITE" id="PS51197">
    <property type="entry name" value="HTH_RRF2_2"/>
    <property type="match status" value="1"/>
</dbReference>
<dbReference type="PANTHER" id="PTHR33221">
    <property type="entry name" value="WINGED HELIX-TURN-HELIX TRANSCRIPTIONAL REGULATOR, RRF2 FAMILY"/>
    <property type="match status" value="1"/>
</dbReference>
<organism evidence="1 2">
    <name type="scientific">Litoreibacter roseus</name>
    <dbReference type="NCBI Taxonomy" id="2601869"/>
    <lineage>
        <taxon>Bacteria</taxon>
        <taxon>Pseudomonadati</taxon>
        <taxon>Pseudomonadota</taxon>
        <taxon>Alphaproteobacteria</taxon>
        <taxon>Rhodobacterales</taxon>
        <taxon>Roseobacteraceae</taxon>
        <taxon>Litoreibacter</taxon>
    </lineage>
</organism>
<dbReference type="Gene3D" id="1.10.10.10">
    <property type="entry name" value="Winged helix-like DNA-binding domain superfamily/Winged helix DNA-binding domain"/>
    <property type="match status" value="1"/>
</dbReference>
<dbReference type="EMBL" id="BLJE01000005">
    <property type="protein sequence ID" value="GFE66559.1"/>
    <property type="molecule type" value="Genomic_DNA"/>
</dbReference>
<dbReference type="PANTHER" id="PTHR33221:SF15">
    <property type="entry name" value="HTH-TYPE TRANSCRIPTIONAL REGULATOR YWGB-RELATED"/>
    <property type="match status" value="1"/>
</dbReference>
<reference evidence="1 2" key="1">
    <citation type="submission" date="2019-12" db="EMBL/GenBank/DDBJ databases">
        <title>Litoreibacter badius sp. nov., a novel bacteriochlorophyll a-containing bacterium in the genus Litoreibacter.</title>
        <authorList>
            <person name="Kanamuro M."/>
            <person name="Takabe Y."/>
            <person name="Mori K."/>
            <person name="Takaichi S."/>
            <person name="Hanada S."/>
        </authorList>
    </citation>
    <scope>NUCLEOTIDE SEQUENCE [LARGE SCALE GENOMIC DNA]</scope>
    <source>
        <strain evidence="1 2">K6</strain>
    </source>
</reference>
<evidence type="ECO:0000313" key="1">
    <source>
        <dbReference type="EMBL" id="GFE66559.1"/>
    </source>
</evidence>
<evidence type="ECO:0000313" key="2">
    <source>
        <dbReference type="Proteomes" id="UP000436822"/>
    </source>
</evidence>
<protein>
    <submittedName>
        <fullName evidence="1">Rrf2 family transcriptional regulator</fullName>
    </submittedName>
</protein>
<dbReference type="GO" id="GO:0003700">
    <property type="term" value="F:DNA-binding transcription factor activity"/>
    <property type="evidence" value="ECO:0007669"/>
    <property type="project" value="TreeGrafter"/>
</dbReference>
<dbReference type="OrthoDB" id="9800506at2"/>
<gene>
    <name evidence="1" type="ORF">KIN_36330</name>
</gene>
<dbReference type="InterPro" id="IPR000944">
    <property type="entry name" value="Tscrpt_reg_Rrf2"/>
</dbReference>
<dbReference type="Pfam" id="PF02082">
    <property type="entry name" value="Rrf2"/>
    <property type="match status" value="1"/>
</dbReference>
<comment type="caution">
    <text evidence="1">The sequence shown here is derived from an EMBL/GenBank/DDBJ whole genome shotgun (WGS) entry which is preliminary data.</text>
</comment>
<sequence length="145" mass="15576">MRQDKRLSRVLHALLHLDEMDRPATSEQIAQMLQTNSAVVRRTMSGLREAGIVTSTKGHGGGWSLAKPLTDVTLLAIYEALGSPKLFAIGNDEDNPSCLLAKAAYAATDDALNAARLQFEASLNGITVAQLAEGWASPTANCERR</sequence>
<keyword evidence="2" id="KW-1185">Reference proteome</keyword>
<dbReference type="InterPro" id="IPR036388">
    <property type="entry name" value="WH-like_DNA-bd_sf"/>
</dbReference>
<dbReference type="SUPFAM" id="SSF46785">
    <property type="entry name" value="Winged helix' DNA-binding domain"/>
    <property type="match status" value="1"/>
</dbReference>
<proteinExistence type="predicted"/>
<name>A0A6N6JMB9_9RHOB</name>
<dbReference type="AlphaFoldDB" id="A0A6N6JMB9"/>